<dbReference type="GO" id="GO:0003725">
    <property type="term" value="F:double-stranded RNA binding"/>
    <property type="evidence" value="ECO:0007669"/>
    <property type="project" value="InterPro"/>
</dbReference>
<evidence type="ECO:0000313" key="2">
    <source>
        <dbReference type="EMBL" id="PIR45800.1"/>
    </source>
</evidence>
<dbReference type="Proteomes" id="UP000230431">
    <property type="component" value="Unassembled WGS sequence"/>
</dbReference>
<dbReference type="Pfam" id="PF01300">
    <property type="entry name" value="Sua5_yciO_yrdC"/>
    <property type="match status" value="1"/>
</dbReference>
<sequence>MALFAYLHRGTQTLAFRLPARDDLRALLRQTGPLVAPSANPEGYPPATNLFETQAYFGDQVSFYIETDRAPTASPSRLIRLHPDGQIEVIRP</sequence>
<gene>
    <name evidence="2" type="ORF">COV08_03170</name>
</gene>
<evidence type="ECO:0000259" key="1">
    <source>
        <dbReference type="PROSITE" id="PS51163"/>
    </source>
</evidence>
<dbReference type="EMBL" id="PCYK01000028">
    <property type="protein sequence ID" value="PIR45800.1"/>
    <property type="molecule type" value="Genomic_DNA"/>
</dbReference>
<dbReference type="InterPro" id="IPR017945">
    <property type="entry name" value="DHBP_synth_RibB-like_a/b_dom"/>
</dbReference>
<organism evidence="2 3">
    <name type="scientific">Candidatus Vogelbacteria bacterium CG10_big_fil_rev_8_21_14_0_10_49_38</name>
    <dbReference type="NCBI Taxonomy" id="1975043"/>
    <lineage>
        <taxon>Bacteria</taxon>
        <taxon>Candidatus Vogeliibacteriota</taxon>
    </lineage>
</organism>
<reference evidence="2 3" key="1">
    <citation type="submission" date="2017-09" db="EMBL/GenBank/DDBJ databases">
        <title>Depth-based differentiation of microbial function through sediment-hosted aquifers and enrichment of novel symbionts in the deep terrestrial subsurface.</title>
        <authorList>
            <person name="Probst A.J."/>
            <person name="Ladd B."/>
            <person name="Jarett J.K."/>
            <person name="Geller-Mcgrath D.E."/>
            <person name="Sieber C.M."/>
            <person name="Emerson J.B."/>
            <person name="Anantharaman K."/>
            <person name="Thomas B.C."/>
            <person name="Malmstrom R."/>
            <person name="Stieglmeier M."/>
            <person name="Klingl A."/>
            <person name="Woyke T."/>
            <person name="Ryan C.M."/>
            <person name="Banfield J.F."/>
        </authorList>
    </citation>
    <scope>NUCLEOTIDE SEQUENCE [LARGE SCALE GENOMIC DNA]</scope>
    <source>
        <strain evidence="2">CG10_big_fil_rev_8_21_14_0_10_49_38</strain>
    </source>
</reference>
<comment type="caution">
    <text evidence="2">The sequence shown here is derived from an EMBL/GenBank/DDBJ whole genome shotgun (WGS) entry which is preliminary data.</text>
</comment>
<feature type="domain" description="YrdC-like" evidence="1">
    <location>
        <begin position="1"/>
        <end position="92"/>
    </location>
</feature>
<dbReference type="AlphaFoldDB" id="A0A2H0RH87"/>
<dbReference type="InterPro" id="IPR006070">
    <property type="entry name" value="Sua5-like_dom"/>
</dbReference>
<protein>
    <recommendedName>
        <fullName evidence="1">YrdC-like domain-containing protein</fullName>
    </recommendedName>
</protein>
<name>A0A2H0RH87_9BACT</name>
<dbReference type="Gene3D" id="3.90.870.10">
    <property type="entry name" value="DHBP synthase"/>
    <property type="match status" value="1"/>
</dbReference>
<dbReference type="PROSITE" id="PS51163">
    <property type="entry name" value="YRDC"/>
    <property type="match status" value="1"/>
</dbReference>
<dbReference type="SUPFAM" id="SSF55821">
    <property type="entry name" value="YrdC/RibB"/>
    <property type="match status" value="1"/>
</dbReference>
<accession>A0A2H0RH87</accession>
<proteinExistence type="predicted"/>
<evidence type="ECO:0000313" key="3">
    <source>
        <dbReference type="Proteomes" id="UP000230431"/>
    </source>
</evidence>